<evidence type="ECO:0000313" key="1">
    <source>
        <dbReference type="EMBL" id="KFP44802.1"/>
    </source>
</evidence>
<feature type="non-terminal residue" evidence="1">
    <location>
        <position position="83"/>
    </location>
</feature>
<keyword evidence="2" id="KW-1185">Reference proteome</keyword>
<feature type="non-terminal residue" evidence="1">
    <location>
        <position position="1"/>
    </location>
</feature>
<protein>
    <submittedName>
        <fullName evidence="1">Uncharacterized protein</fullName>
    </submittedName>
</protein>
<organism evidence="1 2">
    <name type="scientific">Chlamydotis macqueenii</name>
    <name type="common">Macqueen's bustard</name>
    <dbReference type="NCBI Taxonomy" id="187382"/>
    <lineage>
        <taxon>Eukaryota</taxon>
        <taxon>Metazoa</taxon>
        <taxon>Chordata</taxon>
        <taxon>Craniata</taxon>
        <taxon>Vertebrata</taxon>
        <taxon>Euteleostomi</taxon>
        <taxon>Archelosauria</taxon>
        <taxon>Archosauria</taxon>
        <taxon>Dinosauria</taxon>
        <taxon>Saurischia</taxon>
        <taxon>Theropoda</taxon>
        <taxon>Coelurosauria</taxon>
        <taxon>Aves</taxon>
        <taxon>Neognathae</taxon>
        <taxon>Neoaves</taxon>
        <taxon>Otidimorphae</taxon>
        <taxon>Otidiformes</taxon>
        <taxon>Otididae</taxon>
        <taxon>Chlamydotis</taxon>
    </lineage>
</organism>
<gene>
    <name evidence="1" type="ORF">N324_02587</name>
</gene>
<dbReference type="EMBL" id="KK760713">
    <property type="protein sequence ID" value="KFP44802.1"/>
    <property type="molecule type" value="Genomic_DNA"/>
</dbReference>
<proteinExistence type="predicted"/>
<name>A0A091KXJ8_9AVES</name>
<evidence type="ECO:0000313" key="2">
    <source>
        <dbReference type="Proteomes" id="UP000053330"/>
    </source>
</evidence>
<sequence>QGCLNSTEADFAAEESACQRCWGCRWQLRRAASLLLPMLACLIDVGFQIAATVPEEKQRSLILLREFSWQGKACGAEKRASEE</sequence>
<accession>A0A091KXJ8</accession>
<reference evidence="1 2" key="1">
    <citation type="submission" date="2014-04" db="EMBL/GenBank/DDBJ databases">
        <title>Genome evolution of avian class.</title>
        <authorList>
            <person name="Zhang G."/>
            <person name="Li C."/>
        </authorList>
    </citation>
    <scope>NUCLEOTIDE SEQUENCE [LARGE SCALE GENOMIC DNA]</scope>
    <source>
        <strain evidence="1">BGI_N324</strain>
    </source>
</reference>
<dbReference type="AlphaFoldDB" id="A0A091KXJ8"/>
<dbReference type="Proteomes" id="UP000053330">
    <property type="component" value="Unassembled WGS sequence"/>
</dbReference>